<organism evidence="8 9">
    <name type="scientific">Teratosphaeria nubilosa</name>
    <dbReference type="NCBI Taxonomy" id="161662"/>
    <lineage>
        <taxon>Eukaryota</taxon>
        <taxon>Fungi</taxon>
        <taxon>Dikarya</taxon>
        <taxon>Ascomycota</taxon>
        <taxon>Pezizomycotina</taxon>
        <taxon>Dothideomycetes</taxon>
        <taxon>Dothideomycetidae</taxon>
        <taxon>Mycosphaerellales</taxon>
        <taxon>Teratosphaeriaceae</taxon>
        <taxon>Teratosphaeria</taxon>
    </lineage>
</organism>
<dbReference type="EMBL" id="ML995984">
    <property type="protein sequence ID" value="KAF2763639.1"/>
    <property type="molecule type" value="Genomic_DNA"/>
</dbReference>
<dbReference type="InterPro" id="IPR036259">
    <property type="entry name" value="MFS_trans_sf"/>
</dbReference>
<comment type="subcellular location">
    <subcellularLocation>
        <location evidence="1">Membrane</location>
        <topology evidence="1">Multi-pass membrane protein</topology>
    </subcellularLocation>
</comment>
<dbReference type="SUPFAM" id="SSF103473">
    <property type="entry name" value="MFS general substrate transporter"/>
    <property type="match status" value="1"/>
</dbReference>
<dbReference type="PANTHER" id="PTHR23501:SF198">
    <property type="entry name" value="AZOLE RESISTANCE PROTEIN 1-RELATED"/>
    <property type="match status" value="1"/>
</dbReference>
<protein>
    <submittedName>
        <fullName evidence="8">MFS multidrug transporter-like protein</fullName>
    </submittedName>
</protein>
<dbReference type="FunFam" id="1.20.1720.10:FF:000012">
    <property type="entry name" value="MFS toxin efflux pump (AflT)"/>
    <property type="match status" value="1"/>
</dbReference>
<dbReference type="GO" id="GO:0022857">
    <property type="term" value="F:transmembrane transporter activity"/>
    <property type="evidence" value="ECO:0007669"/>
    <property type="project" value="InterPro"/>
</dbReference>
<feature type="transmembrane region" description="Helical" evidence="6">
    <location>
        <begin position="204"/>
        <end position="225"/>
    </location>
</feature>
<dbReference type="InterPro" id="IPR020846">
    <property type="entry name" value="MFS_dom"/>
</dbReference>
<dbReference type="PRINTS" id="PR01036">
    <property type="entry name" value="TCRTETB"/>
</dbReference>
<feature type="transmembrane region" description="Helical" evidence="6">
    <location>
        <begin position="173"/>
        <end position="197"/>
    </location>
</feature>
<keyword evidence="2 6" id="KW-0812">Transmembrane</keyword>
<proteinExistence type="predicted"/>
<dbReference type="Gene3D" id="1.20.1250.20">
    <property type="entry name" value="MFS general substrate transporter like domains"/>
    <property type="match status" value="2"/>
</dbReference>
<feature type="region of interest" description="Disordered" evidence="5">
    <location>
        <begin position="1"/>
        <end position="29"/>
    </location>
</feature>
<keyword evidence="9" id="KW-1185">Reference proteome</keyword>
<dbReference type="OrthoDB" id="10021397at2759"/>
<dbReference type="GO" id="GO:0005886">
    <property type="term" value="C:plasma membrane"/>
    <property type="evidence" value="ECO:0007669"/>
    <property type="project" value="TreeGrafter"/>
</dbReference>
<feature type="transmembrane region" description="Helical" evidence="6">
    <location>
        <begin position="277"/>
        <end position="296"/>
    </location>
</feature>
<dbReference type="Proteomes" id="UP000799436">
    <property type="component" value="Unassembled WGS sequence"/>
</dbReference>
<dbReference type="PROSITE" id="PS50850">
    <property type="entry name" value="MFS"/>
    <property type="match status" value="1"/>
</dbReference>
<feature type="transmembrane region" description="Helical" evidence="6">
    <location>
        <begin position="146"/>
        <end position="167"/>
    </location>
</feature>
<evidence type="ECO:0000256" key="3">
    <source>
        <dbReference type="ARBA" id="ARBA00022989"/>
    </source>
</evidence>
<dbReference type="PANTHER" id="PTHR23501">
    <property type="entry name" value="MAJOR FACILITATOR SUPERFAMILY"/>
    <property type="match status" value="1"/>
</dbReference>
<dbReference type="AlphaFoldDB" id="A0A6G1KTP5"/>
<evidence type="ECO:0000259" key="7">
    <source>
        <dbReference type="PROSITE" id="PS50850"/>
    </source>
</evidence>
<feature type="compositionally biased region" description="Polar residues" evidence="5">
    <location>
        <begin position="1"/>
        <end position="14"/>
    </location>
</feature>
<feature type="transmembrane region" description="Helical" evidence="6">
    <location>
        <begin position="237"/>
        <end position="257"/>
    </location>
</feature>
<feature type="transmembrane region" description="Helical" evidence="6">
    <location>
        <begin position="472"/>
        <end position="496"/>
    </location>
</feature>
<dbReference type="InterPro" id="IPR011701">
    <property type="entry name" value="MFS"/>
</dbReference>
<keyword evidence="3 6" id="KW-1133">Transmembrane helix</keyword>
<evidence type="ECO:0000256" key="2">
    <source>
        <dbReference type="ARBA" id="ARBA00022692"/>
    </source>
</evidence>
<keyword evidence="4 6" id="KW-0472">Membrane</keyword>
<evidence type="ECO:0000256" key="5">
    <source>
        <dbReference type="SAM" id="MobiDB-lite"/>
    </source>
</evidence>
<gene>
    <name evidence="8" type="ORF">EJ03DRAFT_62638</name>
</gene>
<evidence type="ECO:0000256" key="1">
    <source>
        <dbReference type="ARBA" id="ARBA00004141"/>
    </source>
</evidence>
<feature type="transmembrane region" description="Helical" evidence="6">
    <location>
        <begin position="440"/>
        <end position="460"/>
    </location>
</feature>
<sequence>MSIQRRSGTPNTAGSFKLNEGGEGSTAATAVSGKLNSDTLAAVEISTNLPPSIAFADDKLQDSNSSTAQQPEVPHGWKLLAIVTALCVAVFLVALDETIVSTATPRITDQFHSIDDIGWYGASYLLTRAALQPTFGRIYSQFHVKYVLLATFAVFELGSLVCATAQSSTALCIGRAIAGIGVGGLFTGSVLVVIQCAPLRRPPLILGIIGSMWAIASVAGPLLGGVFTDKASWRWCFYINLPAGACAAALLLVLLPLSKTETSVPSPMWQRILELDLIGAGLTISATVCLILALQWGGSTFAWNNACIISLLVGAVCLTIILIVSQVKLGEKSTFPPYLVRNRDIICASLFACFFGAAFYPAVYYLAVYFQSVRGLGALHAGVHTLPLLVSSSISSTGTGALISSVGYYNPIMIFCMALLVAGAACLSTLGTTTWYWRNFAFQILAGSGIGVGFEAGIIVAQTVAPPSSIPVAIAVVSFAQTMGGTVFIAIAQTVFQHGIIEGINTKAPELDPQTFLQNGATDIRALLAATRHLPLLPQVLESYVDGVRNVYWVVTACAAGALTAACGLRWKSVK</sequence>
<dbReference type="Pfam" id="PF07690">
    <property type="entry name" value="MFS_1"/>
    <property type="match status" value="1"/>
</dbReference>
<evidence type="ECO:0000256" key="6">
    <source>
        <dbReference type="SAM" id="Phobius"/>
    </source>
</evidence>
<evidence type="ECO:0000256" key="4">
    <source>
        <dbReference type="ARBA" id="ARBA00023136"/>
    </source>
</evidence>
<feature type="transmembrane region" description="Helical" evidence="6">
    <location>
        <begin position="345"/>
        <end position="366"/>
    </location>
</feature>
<evidence type="ECO:0000313" key="8">
    <source>
        <dbReference type="EMBL" id="KAF2763639.1"/>
    </source>
</evidence>
<accession>A0A6G1KTP5</accession>
<feature type="transmembrane region" description="Helical" evidence="6">
    <location>
        <begin position="412"/>
        <end position="434"/>
    </location>
</feature>
<name>A0A6G1KTP5_9PEZI</name>
<feature type="transmembrane region" description="Helical" evidence="6">
    <location>
        <begin position="302"/>
        <end position="324"/>
    </location>
</feature>
<reference evidence="8" key="1">
    <citation type="journal article" date="2020" name="Stud. Mycol.">
        <title>101 Dothideomycetes genomes: a test case for predicting lifestyles and emergence of pathogens.</title>
        <authorList>
            <person name="Haridas S."/>
            <person name="Albert R."/>
            <person name="Binder M."/>
            <person name="Bloem J."/>
            <person name="Labutti K."/>
            <person name="Salamov A."/>
            <person name="Andreopoulos B."/>
            <person name="Baker S."/>
            <person name="Barry K."/>
            <person name="Bills G."/>
            <person name="Bluhm B."/>
            <person name="Cannon C."/>
            <person name="Castanera R."/>
            <person name="Culley D."/>
            <person name="Daum C."/>
            <person name="Ezra D."/>
            <person name="Gonzalez J."/>
            <person name="Henrissat B."/>
            <person name="Kuo A."/>
            <person name="Liang C."/>
            <person name="Lipzen A."/>
            <person name="Lutzoni F."/>
            <person name="Magnuson J."/>
            <person name="Mondo S."/>
            <person name="Nolan M."/>
            <person name="Ohm R."/>
            <person name="Pangilinan J."/>
            <person name="Park H.-J."/>
            <person name="Ramirez L."/>
            <person name="Alfaro M."/>
            <person name="Sun H."/>
            <person name="Tritt A."/>
            <person name="Yoshinaga Y."/>
            <person name="Zwiers L.-H."/>
            <person name="Turgeon B."/>
            <person name="Goodwin S."/>
            <person name="Spatafora J."/>
            <person name="Crous P."/>
            <person name="Grigoriev I."/>
        </authorList>
    </citation>
    <scope>NUCLEOTIDE SEQUENCE</scope>
    <source>
        <strain evidence="8">CBS 116005</strain>
    </source>
</reference>
<dbReference type="CDD" id="cd17502">
    <property type="entry name" value="MFS_Azr1_MDR_like"/>
    <property type="match status" value="1"/>
</dbReference>
<feature type="transmembrane region" description="Helical" evidence="6">
    <location>
        <begin position="76"/>
        <end position="95"/>
    </location>
</feature>
<feature type="domain" description="Major facilitator superfamily (MFS) profile" evidence="7">
    <location>
        <begin position="82"/>
        <end position="538"/>
    </location>
</feature>
<evidence type="ECO:0000313" key="9">
    <source>
        <dbReference type="Proteomes" id="UP000799436"/>
    </source>
</evidence>